<feature type="domain" description="GCVT N-terminal" evidence="7">
    <location>
        <begin position="6"/>
        <end position="262"/>
    </location>
</feature>
<dbReference type="Gene3D" id="3.30.70.1400">
    <property type="entry name" value="Aminomethyltransferase beta-barrel domains"/>
    <property type="match status" value="1"/>
</dbReference>
<dbReference type="GO" id="GO:0008483">
    <property type="term" value="F:transaminase activity"/>
    <property type="evidence" value="ECO:0007669"/>
    <property type="project" value="UniProtKB-KW"/>
</dbReference>
<dbReference type="Gene3D" id="2.40.30.110">
    <property type="entry name" value="Aminomethyltransferase beta-barrel domains"/>
    <property type="match status" value="1"/>
</dbReference>
<dbReference type="GO" id="GO:0006546">
    <property type="term" value="P:glycine catabolic process"/>
    <property type="evidence" value="ECO:0007669"/>
    <property type="project" value="InterPro"/>
</dbReference>
<dbReference type="SUPFAM" id="SSF101790">
    <property type="entry name" value="Aminomethyltransferase beta-barrel domain"/>
    <property type="match status" value="1"/>
</dbReference>
<name>A0A381PAV0_9ZZZZ</name>
<accession>A0A381PAV0</accession>
<evidence type="ECO:0000256" key="3">
    <source>
        <dbReference type="ARBA" id="ARBA00022576"/>
    </source>
</evidence>
<dbReference type="InterPro" id="IPR006223">
    <property type="entry name" value="GcvT"/>
</dbReference>
<comment type="catalytic activity">
    <reaction evidence="6">
        <text>N(6)-[(R)-S(8)-aminomethyldihydrolipoyl]-L-lysyl-[protein] + (6S)-5,6,7,8-tetrahydrofolate = N(6)-[(R)-dihydrolipoyl]-L-lysyl-[protein] + (6R)-5,10-methylene-5,6,7,8-tetrahydrofolate + NH4(+)</text>
        <dbReference type="Rhea" id="RHEA:16945"/>
        <dbReference type="Rhea" id="RHEA-COMP:10475"/>
        <dbReference type="Rhea" id="RHEA-COMP:10492"/>
        <dbReference type="ChEBI" id="CHEBI:15636"/>
        <dbReference type="ChEBI" id="CHEBI:28938"/>
        <dbReference type="ChEBI" id="CHEBI:57453"/>
        <dbReference type="ChEBI" id="CHEBI:83100"/>
        <dbReference type="ChEBI" id="CHEBI:83143"/>
        <dbReference type="EC" id="2.1.2.10"/>
    </reaction>
</comment>
<dbReference type="InterPro" id="IPR028896">
    <property type="entry name" value="GcvT/YgfZ/DmdA"/>
</dbReference>
<dbReference type="Gene3D" id="4.10.1250.10">
    <property type="entry name" value="Aminomethyltransferase fragment"/>
    <property type="match status" value="1"/>
</dbReference>
<dbReference type="NCBIfam" id="NF001567">
    <property type="entry name" value="PRK00389.1"/>
    <property type="match status" value="1"/>
</dbReference>
<dbReference type="SUPFAM" id="SSF103025">
    <property type="entry name" value="Folate-binding domain"/>
    <property type="match status" value="1"/>
</dbReference>
<keyword evidence="3" id="KW-0032">Aminotransferase</keyword>
<dbReference type="EC" id="2.1.2.10" evidence="2"/>
<dbReference type="InterPro" id="IPR027266">
    <property type="entry name" value="TrmE/GcvT-like"/>
</dbReference>
<organism evidence="9">
    <name type="scientific">marine metagenome</name>
    <dbReference type="NCBI Taxonomy" id="408172"/>
    <lineage>
        <taxon>unclassified sequences</taxon>
        <taxon>metagenomes</taxon>
        <taxon>ecological metagenomes</taxon>
    </lineage>
</organism>
<dbReference type="InterPro" id="IPR006222">
    <property type="entry name" value="GCVT_N"/>
</dbReference>
<dbReference type="AlphaFoldDB" id="A0A381PAV0"/>
<sequence length="365" mass="39619">MKRTPLYERHVAAGGKIVPFAGFEMPVQYQTGIIAEHTAVRETAGLFDVSHMGEFIVRGPQALDLVQYITVNDASKIEIGQAQYSAMCLESGGIIDDLLIYRFSDRFMLVVNAANRAKDLEWIQQRADTFDVELEDASEATALIALQGPAAREILQPLTNPDVDSIEYYRFSEGEVANIPAIVSGTGYTGEDGFELYTAAEDAPQVWDALLLAGSPQGLVPAGLGARDSLRLEMGYSLYGNDLDENHTTLESGLGWITKLDKGDFVGRDALAAQKEHGVARRLVGMRVEGRAFPRPGYPILSNGEAVGRITSGTMSPSLGAGIALGYVPSELAKVDTVLQVDVRGRPAEVHVQRPPFYTNSSIRR</sequence>
<dbReference type="InterPro" id="IPR013977">
    <property type="entry name" value="GcvT_C"/>
</dbReference>
<dbReference type="PANTHER" id="PTHR43757:SF2">
    <property type="entry name" value="AMINOMETHYLTRANSFERASE, MITOCHONDRIAL"/>
    <property type="match status" value="1"/>
</dbReference>
<dbReference type="Pfam" id="PF01571">
    <property type="entry name" value="GCV_T"/>
    <property type="match status" value="1"/>
</dbReference>
<dbReference type="EMBL" id="UINC01000924">
    <property type="protein sequence ID" value="SUZ63744.1"/>
    <property type="molecule type" value="Genomic_DNA"/>
</dbReference>
<dbReference type="FunFam" id="2.40.30.110:FF:000003">
    <property type="entry name" value="Aminomethyltransferase"/>
    <property type="match status" value="1"/>
</dbReference>
<evidence type="ECO:0000259" key="7">
    <source>
        <dbReference type="Pfam" id="PF01571"/>
    </source>
</evidence>
<dbReference type="HAMAP" id="MF_00259">
    <property type="entry name" value="GcvT"/>
    <property type="match status" value="1"/>
</dbReference>
<dbReference type="Pfam" id="PF08669">
    <property type="entry name" value="GCV_T_C"/>
    <property type="match status" value="1"/>
</dbReference>
<evidence type="ECO:0000256" key="2">
    <source>
        <dbReference type="ARBA" id="ARBA00012616"/>
    </source>
</evidence>
<dbReference type="PIRSF" id="PIRSF006487">
    <property type="entry name" value="GcvT"/>
    <property type="match status" value="1"/>
</dbReference>
<feature type="domain" description="Aminomethyltransferase C-terminal" evidence="8">
    <location>
        <begin position="281"/>
        <end position="358"/>
    </location>
</feature>
<evidence type="ECO:0000313" key="9">
    <source>
        <dbReference type="EMBL" id="SUZ63744.1"/>
    </source>
</evidence>
<dbReference type="GO" id="GO:0005960">
    <property type="term" value="C:glycine cleavage complex"/>
    <property type="evidence" value="ECO:0007669"/>
    <property type="project" value="InterPro"/>
</dbReference>
<dbReference type="NCBIfam" id="TIGR00528">
    <property type="entry name" value="gcvT"/>
    <property type="match status" value="1"/>
</dbReference>
<evidence type="ECO:0000256" key="4">
    <source>
        <dbReference type="ARBA" id="ARBA00022679"/>
    </source>
</evidence>
<keyword evidence="4" id="KW-0808">Transferase</keyword>
<comment type="similarity">
    <text evidence="1">Belongs to the GcvT family.</text>
</comment>
<reference evidence="9" key="1">
    <citation type="submission" date="2018-05" db="EMBL/GenBank/DDBJ databases">
        <authorList>
            <person name="Lanie J.A."/>
            <person name="Ng W.-L."/>
            <person name="Kazmierczak K.M."/>
            <person name="Andrzejewski T.M."/>
            <person name="Davidsen T.M."/>
            <person name="Wayne K.J."/>
            <person name="Tettelin H."/>
            <person name="Glass J.I."/>
            <person name="Rusch D."/>
            <person name="Podicherti R."/>
            <person name="Tsui H.-C.T."/>
            <person name="Winkler M.E."/>
        </authorList>
    </citation>
    <scope>NUCLEOTIDE SEQUENCE</scope>
</reference>
<evidence type="ECO:0000259" key="8">
    <source>
        <dbReference type="Pfam" id="PF08669"/>
    </source>
</evidence>
<dbReference type="Gene3D" id="3.30.1360.120">
    <property type="entry name" value="Probable tRNA modification gtpase trme, domain 1"/>
    <property type="match status" value="1"/>
</dbReference>
<evidence type="ECO:0000256" key="1">
    <source>
        <dbReference type="ARBA" id="ARBA00008609"/>
    </source>
</evidence>
<dbReference type="PANTHER" id="PTHR43757">
    <property type="entry name" value="AMINOMETHYLTRANSFERASE"/>
    <property type="match status" value="1"/>
</dbReference>
<proteinExistence type="inferred from homology"/>
<evidence type="ECO:0000256" key="5">
    <source>
        <dbReference type="ARBA" id="ARBA00031395"/>
    </source>
</evidence>
<dbReference type="InterPro" id="IPR029043">
    <property type="entry name" value="GcvT/YgfZ_C"/>
</dbReference>
<gene>
    <name evidence="9" type="ORF">METZ01_LOCUS16598</name>
</gene>
<evidence type="ECO:0000256" key="6">
    <source>
        <dbReference type="ARBA" id="ARBA00047665"/>
    </source>
</evidence>
<protein>
    <recommendedName>
        <fullName evidence="2">aminomethyltransferase</fullName>
        <ecNumber evidence="2">2.1.2.10</ecNumber>
    </recommendedName>
    <alternativeName>
        <fullName evidence="5">Glycine cleavage system T protein</fullName>
    </alternativeName>
</protein>
<dbReference type="GO" id="GO:0005829">
    <property type="term" value="C:cytosol"/>
    <property type="evidence" value="ECO:0007669"/>
    <property type="project" value="TreeGrafter"/>
</dbReference>
<dbReference type="InterPro" id="IPR022903">
    <property type="entry name" value="GcvT_bac"/>
</dbReference>
<dbReference type="GO" id="GO:0004047">
    <property type="term" value="F:aminomethyltransferase activity"/>
    <property type="evidence" value="ECO:0007669"/>
    <property type="project" value="UniProtKB-EC"/>
</dbReference>
<dbReference type="FunFam" id="3.30.70.1400:FF:000001">
    <property type="entry name" value="Aminomethyltransferase"/>
    <property type="match status" value="1"/>
</dbReference>